<comment type="pathway">
    <text evidence="9">Metabolic intermediate biosynthesis; acetyl-CoA biosynthesis; acetyl-CoA from acetate: step 1/2.</text>
</comment>
<dbReference type="GO" id="GO:0006085">
    <property type="term" value="P:acetyl-CoA biosynthetic process"/>
    <property type="evidence" value="ECO:0007669"/>
    <property type="project" value="UniProtKB-UniRule"/>
</dbReference>
<evidence type="ECO:0000256" key="6">
    <source>
        <dbReference type="ARBA" id="ARBA00022777"/>
    </source>
</evidence>
<dbReference type="GO" id="GO:0000287">
    <property type="term" value="F:magnesium ion binding"/>
    <property type="evidence" value="ECO:0007669"/>
    <property type="project" value="UniProtKB-UniRule"/>
</dbReference>
<feature type="binding site" evidence="9">
    <location>
        <position position="19"/>
    </location>
    <ligand>
        <name>ATP</name>
        <dbReference type="ChEBI" id="CHEBI:30616"/>
    </ligand>
</feature>
<dbReference type="InterPro" id="IPR000890">
    <property type="entry name" value="Aliphatic_acid_kin_short-chain"/>
</dbReference>
<feature type="active site" description="Proton donor/acceptor" evidence="9">
    <location>
        <position position="150"/>
    </location>
</feature>
<evidence type="ECO:0000256" key="2">
    <source>
        <dbReference type="ARBA" id="ARBA00022490"/>
    </source>
</evidence>
<feature type="binding site" evidence="9">
    <location>
        <begin position="208"/>
        <end position="212"/>
    </location>
    <ligand>
        <name>ATP</name>
        <dbReference type="ChEBI" id="CHEBI:30616"/>
    </ligand>
</feature>
<feature type="site" description="Transition state stabilizer" evidence="9">
    <location>
        <position position="241"/>
    </location>
</feature>
<name>A0A5B2VPL2_9BACT</name>
<dbReference type="UniPathway" id="UPA00340">
    <property type="reaction ID" value="UER00458"/>
</dbReference>
<reference evidence="11 12" key="2">
    <citation type="submission" date="2019-09" db="EMBL/GenBank/DDBJ databases">
        <authorList>
            <person name="Jin C."/>
        </authorList>
    </citation>
    <scope>NUCLEOTIDE SEQUENCE [LARGE SCALE GENOMIC DNA]</scope>
    <source>
        <strain evidence="11 12">BN140078</strain>
    </source>
</reference>
<dbReference type="EMBL" id="VUOC01000003">
    <property type="protein sequence ID" value="KAA2241693.1"/>
    <property type="molecule type" value="Genomic_DNA"/>
</dbReference>
<keyword evidence="8 9" id="KW-0460">Magnesium</keyword>
<feature type="site" description="Transition state stabilizer" evidence="9">
    <location>
        <position position="181"/>
    </location>
</feature>
<dbReference type="Pfam" id="PF00871">
    <property type="entry name" value="Acetate_kinase"/>
    <property type="match status" value="1"/>
</dbReference>
<dbReference type="EC" id="2.7.2.1" evidence="9"/>
<comment type="caution">
    <text evidence="9">Lacks conserved residue(s) required for the propagation of feature annotation.</text>
</comment>
<protein>
    <recommendedName>
        <fullName evidence="9">Acetate kinase</fullName>
        <ecNumber evidence="9">2.7.2.1</ecNumber>
    </recommendedName>
    <alternativeName>
        <fullName evidence="9">Acetokinase</fullName>
    </alternativeName>
</protein>
<keyword evidence="6 9" id="KW-0418">Kinase</keyword>
<evidence type="ECO:0000256" key="9">
    <source>
        <dbReference type="HAMAP-Rule" id="MF_00020"/>
    </source>
</evidence>
<sequence length="395" mass="42924">MEKTTPVILTVNCGSSSLKFGLFSQTHPPAALLLGQVQHIGKDNSSVQVKDPSGDVLYTHEEQIPDMEAAVKQLMYLLEKRFRQYTVGAIGHRMVQGGLHHMQPEQVTDELLQSLTALMPLAPEHLPAELAAIRALIKQFPQAAQVLCFDTAFHQHLPFPARYYALPRDLWKEGLVRYGFHGLSYEYIMQQLQMIAPETVHGRIIIAHLGNGASMAAVHQGRSIDTTMGLTPAGGLVMSTRAGDMDPGVVLYLLQEKNMDAAALNRLLNKASGLKAISGGETDIQQLLAAGEDTQATEAISYFCYQARKFAGALAAALGGLDTFIFTGGIGEHAAEVRRQICEGLAFLGMHLDAGRNEAQAAVISAAGSPVTIRVIPTNEEQMIAQHTLQWLQDH</sequence>
<dbReference type="AlphaFoldDB" id="A0A5B2VPL2"/>
<keyword evidence="7 9" id="KW-0067">ATP-binding</keyword>
<evidence type="ECO:0000313" key="11">
    <source>
        <dbReference type="EMBL" id="KAA2241693.1"/>
    </source>
</evidence>
<dbReference type="RefSeq" id="WP_149839200.1">
    <property type="nucleotide sequence ID" value="NZ_VUOC01000003.1"/>
</dbReference>
<comment type="cofactor">
    <cofactor evidence="9">
        <name>Mg(2+)</name>
        <dbReference type="ChEBI" id="CHEBI:18420"/>
    </cofactor>
    <cofactor evidence="9">
        <name>Mn(2+)</name>
        <dbReference type="ChEBI" id="CHEBI:29035"/>
    </cofactor>
    <text evidence="9">Mg(2+). Can also accept Mn(2+).</text>
</comment>
<dbReference type="Proteomes" id="UP000324611">
    <property type="component" value="Unassembled WGS sequence"/>
</dbReference>
<dbReference type="NCBIfam" id="TIGR00016">
    <property type="entry name" value="ackA"/>
    <property type="match status" value="1"/>
</dbReference>
<keyword evidence="2 9" id="KW-0963">Cytoplasm</keyword>
<feature type="binding site" evidence="9">
    <location>
        <position position="380"/>
    </location>
    <ligand>
        <name>Mg(2+)</name>
        <dbReference type="ChEBI" id="CHEBI:18420"/>
    </ligand>
</feature>
<dbReference type="GO" id="GO:0005524">
    <property type="term" value="F:ATP binding"/>
    <property type="evidence" value="ECO:0007669"/>
    <property type="project" value="UniProtKB-KW"/>
</dbReference>
<dbReference type="InterPro" id="IPR043129">
    <property type="entry name" value="ATPase_NBD"/>
</dbReference>
<dbReference type="InterPro" id="IPR023865">
    <property type="entry name" value="Aliphatic_acid_kinase_CS"/>
</dbReference>
<dbReference type="PRINTS" id="PR00471">
    <property type="entry name" value="ACETATEKNASE"/>
</dbReference>
<dbReference type="GO" id="GO:0005829">
    <property type="term" value="C:cytosol"/>
    <property type="evidence" value="ECO:0007669"/>
    <property type="project" value="TreeGrafter"/>
</dbReference>
<dbReference type="GO" id="GO:0006083">
    <property type="term" value="P:acetate metabolic process"/>
    <property type="evidence" value="ECO:0007669"/>
    <property type="project" value="TreeGrafter"/>
</dbReference>
<dbReference type="PANTHER" id="PTHR21060:SF21">
    <property type="entry name" value="ACETATE KINASE"/>
    <property type="match status" value="1"/>
</dbReference>
<dbReference type="Gene3D" id="3.30.420.40">
    <property type="match status" value="2"/>
</dbReference>
<keyword evidence="4 9" id="KW-0479">Metal-binding</keyword>
<accession>A0A5B2VPL2</accession>
<dbReference type="SUPFAM" id="SSF53067">
    <property type="entry name" value="Actin-like ATPase domain"/>
    <property type="match status" value="2"/>
</dbReference>
<keyword evidence="3 9" id="KW-0808">Transferase</keyword>
<evidence type="ECO:0000256" key="7">
    <source>
        <dbReference type="ARBA" id="ARBA00022840"/>
    </source>
</evidence>
<keyword evidence="5 9" id="KW-0547">Nucleotide-binding</keyword>
<dbReference type="PROSITE" id="PS01076">
    <property type="entry name" value="ACETATE_KINASE_2"/>
    <property type="match status" value="1"/>
</dbReference>
<evidence type="ECO:0000256" key="5">
    <source>
        <dbReference type="ARBA" id="ARBA00022741"/>
    </source>
</evidence>
<evidence type="ECO:0000256" key="10">
    <source>
        <dbReference type="RuleBase" id="RU003835"/>
    </source>
</evidence>
<comment type="caution">
    <text evidence="11">The sequence shown here is derived from an EMBL/GenBank/DDBJ whole genome shotgun (WGS) entry which is preliminary data.</text>
</comment>
<comment type="subunit">
    <text evidence="9">Homodimer.</text>
</comment>
<feature type="binding site" evidence="9">
    <location>
        <position position="12"/>
    </location>
    <ligand>
        <name>Mg(2+)</name>
        <dbReference type="ChEBI" id="CHEBI:18420"/>
    </ligand>
</feature>
<comment type="function">
    <text evidence="9">Catalyzes the formation of acetyl phosphate from acetate and ATP. Can also catalyze the reverse reaction.</text>
</comment>
<dbReference type="PIRSF" id="PIRSF000722">
    <property type="entry name" value="Acetate_prop_kin"/>
    <property type="match status" value="1"/>
</dbReference>
<dbReference type="PANTHER" id="PTHR21060">
    <property type="entry name" value="ACETATE KINASE"/>
    <property type="match status" value="1"/>
</dbReference>
<feature type="binding site" evidence="9">
    <location>
        <position position="93"/>
    </location>
    <ligand>
        <name>substrate</name>
    </ligand>
</feature>
<reference evidence="11 12" key="1">
    <citation type="submission" date="2019-09" db="EMBL/GenBank/DDBJ databases">
        <title>Chitinophaga ginsengihumi sp. nov., isolated from soil of ginseng rhizosphere.</title>
        <authorList>
            <person name="Lee J."/>
        </authorList>
    </citation>
    <scope>NUCLEOTIDE SEQUENCE [LARGE SCALE GENOMIC DNA]</scope>
    <source>
        <strain evidence="11 12">BN140078</strain>
    </source>
</reference>
<comment type="similarity">
    <text evidence="1 9 10">Belongs to the acetokinase family.</text>
</comment>
<evidence type="ECO:0000256" key="4">
    <source>
        <dbReference type="ARBA" id="ARBA00022723"/>
    </source>
</evidence>
<comment type="catalytic activity">
    <reaction evidence="9">
        <text>acetate + ATP = acetyl phosphate + ADP</text>
        <dbReference type="Rhea" id="RHEA:11352"/>
        <dbReference type="ChEBI" id="CHEBI:22191"/>
        <dbReference type="ChEBI" id="CHEBI:30089"/>
        <dbReference type="ChEBI" id="CHEBI:30616"/>
        <dbReference type="ChEBI" id="CHEBI:456216"/>
        <dbReference type="EC" id="2.7.2.1"/>
    </reaction>
</comment>
<dbReference type="GO" id="GO:0008776">
    <property type="term" value="F:acetate kinase activity"/>
    <property type="evidence" value="ECO:0007669"/>
    <property type="project" value="UniProtKB-UniRule"/>
</dbReference>
<comment type="subcellular location">
    <subcellularLocation>
        <location evidence="9">Cytoplasm</location>
    </subcellularLocation>
</comment>
<dbReference type="HAMAP" id="MF_00020">
    <property type="entry name" value="Acetate_kinase"/>
    <property type="match status" value="1"/>
</dbReference>
<evidence type="ECO:0000256" key="1">
    <source>
        <dbReference type="ARBA" id="ARBA00008748"/>
    </source>
</evidence>
<organism evidence="11 12">
    <name type="scientific">Chitinophaga agrisoli</name>
    <dbReference type="NCBI Taxonomy" id="2607653"/>
    <lineage>
        <taxon>Bacteria</taxon>
        <taxon>Pseudomonadati</taxon>
        <taxon>Bacteroidota</taxon>
        <taxon>Chitinophagia</taxon>
        <taxon>Chitinophagales</taxon>
        <taxon>Chitinophagaceae</taxon>
        <taxon>Chitinophaga</taxon>
    </lineage>
</organism>
<gene>
    <name evidence="9" type="primary">ackA</name>
    <name evidence="11" type="ORF">F0L74_17615</name>
</gene>
<evidence type="ECO:0000313" key="12">
    <source>
        <dbReference type="Proteomes" id="UP000324611"/>
    </source>
</evidence>
<keyword evidence="12" id="KW-1185">Reference proteome</keyword>
<feature type="binding site" evidence="9">
    <location>
        <begin position="329"/>
        <end position="333"/>
    </location>
    <ligand>
        <name>ATP</name>
        <dbReference type="ChEBI" id="CHEBI:30616"/>
    </ligand>
</feature>
<dbReference type="InterPro" id="IPR004372">
    <property type="entry name" value="Ac/propionate_kinase"/>
</dbReference>
<evidence type="ECO:0000256" key="8">
    <source>
        <dbReference type="ARBA" id="ARBA00022842"/>
    </source>
</evidence>
<proteinExistence type="inferred from homology"/>
<evidence type="ECO:0000256" key="3">
    <source>
        <dbReference type="ARBA" id="ARBA00022679"/>
    </source>
</evidence>
<dbReference type="PROSITE" id="PS01075">
    <property type="entry name" value="ACETATE_KINASE_1"/>
    <property type="match status" value="1"/>
</dbReference>